<protein>
    <submittedName>
        <fullName evidence="1">Uncharacterized protein</fullName>
    </submittedName>
</protein>
<accession>A0A8S5T7B9</accession>
<organism evidence="1">
    <name type="scientific">Siphoviridae sp. ctxMM9</name>
    <dbReference type="NCBI Taxonomy" id="2827973"/>
    <lineage>
        <taxon>Viruses</taxon>
        <taxon>Duplodnaviria</taxon>
        <taxon>Heunggongvirae</taxon>
        <taxon>Uroviricota</taxon>
        <taxon>Caudoviricetes</taxon>
    </lineage>
</organism>
<dbReference type="EMBL" id="BK032759">
    <property type="protein sequence ID" value="DAF58915.1"/>
    <property type="molecule type" value="Genomic_DNA"/>
</dbReference>
<evidence type="ECO:0000313" key="1">
    <source>
        <dbReference type="EMBL" id="DAF58915.1"/>
    </source>
</evidence>
<proteinExistence type="predicted"/>
<reference evidence="1" key="1">
    <citation type="journal article" date="2021" name="Proc. Natl. Acad. Sci. U.S.A.">
        <title>A Catalog of Tens of Thousands of Viruses from Human Metagenomes Reveals Hidden Associations with Chronic Diseases.</title>
        <authorList>
            <person name="Tisza M.J."/>
            <person name="Buck C.B."/>
        </authorList>
    </citation>
    <scope>NUCLEOTIDE SEQUENCE</scope>
    <source>
        <strain evidence="1">CtxMM9</strain>
    </source>
</reference>
<name>A0A8S5T7B9_9CAUD</name>
<sequence>MPWIALYPKDIPIYPSFKTKLFPPKKVNSPIPVNF</sequence>